<dbReference type="InterPro" id="IPR029063">
    <property type="entry name" value="SAM-dependent_MTases_sf"/>
</dbReference>
<evidence type="ECO:0000313" key="1">
    <source>
        <dbReference type="EMBL" id="PPE06405.1"/>
    </source>
</evidence>
<dbReference type="AlphaFoldDB" id="A0A2S5RH04"/>
<dbReference type="InterPro" id="IPR006901">
    <property type="entry name" value="TrmK"/>
</dbReference>
<dbReference type="PANTHER" id="PTHR38451">
    <property type="entry name" value="TRNA (ADENINE(22)-N(1))-METHYLTRANSFERASE"/>
    <property type="match status" value="1"/>
</dbReference>
<organism evidence="1 2">
    <name type="scientific">Mesoplasma corruscae</name>
    <dbReference type="NCBI Taxonomy" id="216874"/>
    <lineage>
        <taxon>Bacteria</taxon>
        <taxon>Bacillati</taxon>
        <taxon>Mycoplasmatota</taxon>
        <taxon>Mollicutes</taxon>
        <taxon>Entomoplasmatales</taxon>
        <taxon>Entomoplasmataceae</taxon>
        <taxon>Mesoplasma</taxon>
    </lineage>
</organism>
<accession>A0A2S5RH04</accession>
<dbReference type="Gene3D" id="3.40.50.150">
    <property type="entry name" value="Vaccinia Virus protein VP39"/>
    <property type="match status" value="1"/>
</dbReference>
<reference evidence="1 2" key="1">
    <citation type="submission" date="2017-11" db="EMBL/GenBank/DDBJ databases">
        <title>Genome sequence of Mesoplasma corruscae ELCA-2 (ATCC 49579).</title>
        <authorList>
            <person name="Lo W.-S."/>
            <person name="Kuo C.-H."/>
        </authorList>
    </citation>
    <scope>NUCLEOTIDE SEQUENCE [LARGE SCALE GENOMIC DNA]</scope>
    <source>
        <strain evidence="1 2">ELCA-2</strain>
    </source>
</reference>
<name>A0A2S5RH04_9MOLU</name>
<dbReference type="RefSeq" id="WP_104207639.1">
    <property type="nucleotide sequence ID" value="NZ_PHNF01000001.1"/>
</dbReference>
<dbReference type="Proteomes" id="UP000239785">
    <property type="component" value="Unassembled WGS sequence"/>
</dbReference>
<dbReference type="PIRSF" id="PIRSF018637">
    <property type="entry name" value="TrmK"/>
    <property type="match status" value="1"/>
</dbReference>
<dbReference type="OrthoDB" id="5881184at2"/>
<sequence>MLSKRLSKVADLINDCNNVADIGTDHAYLPIFLVQNSKAKCAFAIDVNSEPLAEALKNIQSANLTNKITTIKSNGFDFINDKDISLDVVTICGLGSPTIVNILSSWKKPQGQIIVCSNTEVSPIRQWAFKNNFEILFEDFFVDQKKHYWLLQISTKFKSSILKKDLLLGNKNYFINNQNYLFYLNNEINKYKSILLKLNKKNHSEQYIKTVKKIKSIEGYVNAINKIS</sequence>
<dbReference type="SUPFAM" id="SSF53335">
    <property type="entry name" value="S-adenosyl-L-methionine-dependent methyltransferases"/>
    <property type="match status" value="1"/>
</dbReference>
<proteinExistence type="predicted"/>
<protein>
    <submittedName>
        <fullName evidence="1">tRNA (Adenine22-N1)-methyltransferase</fullName>
    </submittedName>
</protein>
<dbReference type="GO" id="GO:0032259">
    <property type="term" value="P:methylation"/>
    <property type="evidence" value="ECO:0007669"/>
    <property type="project" value="UniProtKB-KW"/>
</dbReference>
<keyword evidence="1" id="KW-0808">Transferase</keyword>
<dbReference type="EMBL" id="PHNF01000001">
    <property type="protein sequence ID" value="PPE06405.1"/>
    <property type="molecule type" value="Genomic_DNA"/>
</dbReference>
<gene>
    <name evidence="1" type="primary">trmK</name>
    <name evidence="1" type="ORF">MCORR_v1c00330</name>
</gene>
<dbReference type="Pfam" id="PF04816">
    <property type="entry name" value="TrmK"/>
    <property type="match status" value="1"/>
</dbReference>
<evidence type="ECO:0000313" key="2">
    <source>
        <dbReference type="Proteomes" id="UP000239785"/>
    </source>
</evidence>
<dbReference type="GO" id="GO:0160105">
    <property type="term" value="F:tRNA (adenine(22)-N1)-methyltransferase activity"/>
    <property type="evidence" value="ECO:0007669"/>
    <property type="project" value="InterPro"/>
</dbReference>
<keyword evidence="2" id="KW-1185">Reference proteome</keyword>
<keyword evidence="1" id="KW-0489">Methyltransferase</keyword>
<comment type="caution">
    <text evidence="1">The sequence shown here is derived from an EMBL/GenBank/DDBJ whole genome shotgun (WGS) entry which is preliminary data.</text>
</comment>
<dbReference type="PANTHER" id="PTHR38451:SF1">
    <property type="entry name" value="TRNA (ADENINE(22)-N(1))-METHYLTRANSFERASE"/>
    <property type="match status" value="1"/>
</dbReference>